<reference evidence="5" key="1">
    <citation type="submission" date="2017-09" db="EMBL/GenBank/DDBJ databases">
        <title>Depth-based differentiation of microbial function through sediment-hosted aquifers and enrichment of novel symbionts in the deep terrestrial subsurface.</title>
        <authorList>
            <person name="Probst A.J."/>
            <person name="Ladd B."/>
            <person name="Jarett J.K."/>
            <person name="Geller-Mcgrath D.E."/>
            <person name="Sieber C.M.K."/>
            <person name="Emerson J.B."/>
            <person name="Anantharaman K."/>
            <person name="Thomas B.C."/>
            <person name="Malmstrom R."/>
            <person name="Stieglmeier M."/>
            <person name="Klingl A."/>
            <person name="Woyke T."/>
            <person name="Ryan C.M."/>
            <person name="Banfield J.F."/>
        </authorList>
    </citation>
    <scope>NUCLEOTIDE SEQUENCE [LARGE SCALE GENOMIC DNA]</scope>
</reference>
<evidence type="ECO:0000313" key="4">
    <source>
        <dbReference type="EMBL" id="PIR94970.1"/>
    </source>
</evidence>
<accession>A0A2H0V9G4</accession>
<dbReference type="CDD" id="cd17574">
    <property type="entry name" value="REC_OmpR"/>
    <property type="match status" value="1"/>
</dbReference>
<dbReference type="SUPFAM" id="SSF52172">
    <property type="entry name" value="CheY-like"/>
    <property type="match status" value="1"/>
</dbReference>
<dbReference type="PANTHER" id="PTHR44591:SF3">
    <property type="entry name" value="RESPONSE REGULATORY DOMAIN-CONTAINING PROTEIN"/>
    <property type="match status" value="1"/>
</dbReference>
<dbReference type="PROSITE" id="PS50110">
    <property type="entry name" value="RESPONSE_REGULATORY"/>
    <property type="match status" value="1"/>
</dbReference>
<feature type="domain" description="Response regulatory" evidence="3">
    <location>
        <begin position="15"/>
        <end position="131"/>
    </location>
</feature>
<evidence type="ECO:0000256" key="1">
    <source>
        <dbReference type="ARBA" id="ARBA00022553"/>
    </source>
</evidence>
<comment type="caution">
    <text evidence="4">The sequence shown here is derived from an EMBL/GenBank/DDBJ whole genome shotgun (WGS) entry which is preliminary data.</text>
</comment>
<evidence type="ECO:0000259" key="3">
    <source>
        <dbReference type="PROSITE" id="PS50110"/>
    </source>
</evidence>
<dbReference type="PANTHER" id="PTHR44591">
    <property type="entry name" value="STRESS RESPONSE REGULATOR PROTEIN 1"/>
    <property type="match status" value="1"/>
</dbReference>
<dbReference type="InterPro" id="IPR050595">
    <property type="entry name" value="Bact_response_regulator"/>
</dbReference>
<dbReference type="AlphaFoldDB" id="A0A2H0V9G4"/>
<name>A0A2H0V9G4_9BACT</name>
<organism evidence="4 5">
    <name type="scientific">Candidatus Falkowbacteria bacterium CG10_big_fil_rev_8_21_14_0_10_37_6</name>
    <dbReference type="NCBI Taxonomy" id="1974563"/>
    <lineage>
        <taxon>Bacteria</taxon>
        <taxon>Candidatus Falkowiibacteriota</taxon>
    </lineage>
</organism>
<evidence type="ECO:0000313" key="5">
    <source>
        <dbReference type="Proteomes" id="UP000228614"/>
    </source>
</evidence>
<dbReference type="SMART" id="SM00448">
    <property type="entry name" value="REC"/>
    <property type="match status" value="1"/>
</dbReference>
<dbReference type="EMBL" id="PFAN01000069">
    <property type="protein sequence ID" value="PIR94970.1"/>
    <property type="molecule type" value="Genomic_DNA"/>
</dbReference>
<protein>
    <submittedName>
        <fullName evidence="4">Response regulator</fullName>
    </submittedName>
</protein>
<dbReference type="Proteomes" id="UP000228614">
    <property type="component" value="Unassembled WGS sequence"/>
</dbReference>
<dbReference type="InterPro" id="IPR001789">
    <property type="entry name" value="Sig_transdc_resp-reg_receiver"/>
</dbReference>
<feature type="modified residue" description="4-aspartylphosphate" evidence="2">
    <location>
        <position position="64"/>
    </location>
</feature>
<evidence type="ECO:0000256" key="2">
    <source>
        <dbReference type="PROSITE-ProRule" id="PRU00169"/>
    </source>
</evidence>
<dbReference type="GO" id="GO:0000160">
    <property type="term" value="P:phosphorelay signal transduction system"/>
    <property type="evidence" value="ECO:0007669"/>
    <property type="project" value="InterPro"/>
</dbReference>
<keyword evidence="1 2" id="KW-0597">Phosphoprotein</keyword>
<gene>
    <name evidence="4" type="ORF">COT95_01250</name>
</gene>
<dbReference type="InterPro" id="IPR011006">
    <property type="entry name" value="CheY-like_superfamily"/>
</dbReference>
<proteinExistence type="predicted"/>
<sequence length="133" mass="14853">MKNTHSSNKSCKKKKILIVEDDQTIGNMYKTGLTNYGYDVVLADDGEKGVNLAKSEKPDIILLDIIMPRVDGFAALSSLKEDPKTKHIPVLMLTNLGQDEDKERGKELGAIDYIVKADLTPMQVSEKIKQYLK</sequence>
<dbReference type="Gene3D" id="3.40.50.2300">
    <property type="match status" value="1"/>
</dbReference>
<dbReference type="Pfam" id="PF00072">
    <property type="entry name" value="Response_reg"/>
    <property type="match status" value="1"/>
</dbReference>